<evidence type="ECO:0000313" key="1">
    <source>
        <dbReference type="EMBL" id="UJF34067.1"/>
    </source>
</evidence>
<gene>
    <name evidence="1" type="ORF">L0M14_02155</name>
</gene>
<dbReference type="RefSeq" id="WP_235120458.1">
    <property type="nucleotide sequence ID" value="NZ_CP090978.1"/>
</dbReference>
<organism evidence="1 2">
    <name type="scientific">Paenibacillus hexagrammi</name>
    <dbReference type="NCBI Taxonomy" id="2908839"/>
    <lineage>
        <taxon>Bacteria</taxon>
        <taxon>Bacillati</taxon>
        <taxon>Bacillota</taxon>
        <taxon>Bacilli</taxon>
        <taxon>Bacillales</taxon>
        <taxon>Paenibacillaceae</taxon>
        <taxon>Paenibacillus</taxon>
    </lineage>
</organism>
<accession>A0ABY3SJP7</accession>
<evidence type="ECO:0000313" key="2">
    <source>
        <dbReference type="Proteomes" id="UP001649230"/>
    </source>
</evidence>
<protein>
    <submittedName>
        <fullName evidence="1">Uncharacterized protein</fullName>
    </submittedName>
</protein>
<dbReference type="EMBL" id="CP090978">
    <property type="protein sequence ID" value="UJF34067.1"/>
    <property type="molecule type" value="Genomic_DNA"/>
</dbReference>
<dbReference type="Proteomes" id="UP001649230">
    <property type="component" value="Chromosome"/>
</dbReference>
<name>A0ABY3SJP7_9BACL</name>
<keyword evidence="2" id="KW-1185">Reference proteome</keyword>
<reference evidence="1 2" key="1">
    <citation type="journal article" date="2024" name="Int. J. Syst. Evol. Microbiol.">
        <title>Paenibacillus hexagrammi sp. nov., a novel bacterium isolated from the gut content of Hexagrammos agrammus.</title>
        <authorList>
            <person name="Jung H.K."/>
            <person name="Kim D.G."/>
            <person name="Zin H."/>
            <person name="Park J."/>
            <person name="Jung H."/>
            <person name="Kim Y.O."/>
            <person name="Kong H.J."/>
            <person name="Kim J.W."/>
            <person name="Kim Y.S."/>
        </authorList>
    </citation>
    <scope>NUCLEOTIDE SEQUENCE [LARGE SCALE GENOMIC DNA]</scope>
    <source>
        <strain evidence="1 2">YPD9-1</strain>
    </source>
</reference>
<sequence>MEEMLLHVPNFADYLRRIIREAILHQAVLCFSHVEAMFPEEPDLAARQRIGQWFEQLDAYGGLLFLLADRALKLGWKPSDRLLLEYELKVPDEAERMMMWKQYAEELLIESDIDWAVMSGKFRFTPGQIRQALTLSSGYSAWQRQTGGAGREPASGTVRIETAALYRACYQQVQHRLERKATRIEPRYGWDDVILPRSRKTSFATPAIRSNIAESYTVSGALRRSSLTAKD</sequence>
<proteinExistence type="predicted"/>